<gene>
    <name evidence="2" type="ORF">N47_E50660</name>
</gene>
<dbReference type="Pfam" id="PF01797">
    <property type="entry name" value="Y1_Tnp"/>
    <property type="match status" value="1"/>
</dbReference>
<dbReference type="GO" id="GO:0003677">
    <property type="term" value="F:DNA binding"/>
    <property type="evidence" value="ECO:0007669"/>
    <property type="project" value="InterPro"/>
</dbReference>
<dbReference type="InterPro" id="IPR002686">
    <property type="entry name" value="Transposase_17"/>
</dbReference>
<reference evidence="2" key="1">
    <citation type="journal article" date="2011" name="Environ. Microbiol.">
        <title>Genomic insights into the metabolic potential of the polycyclic aromatic hydrocarbon degrading sulfate-reducing Deltaproteobacterium N47.</title>
        <authorList>
            <person name="Bergmann F."/>
            <person name="Selesi D."/>
            <person name="Weinmaier T."/>
            <person name="Tischler P."/>
            <person name="Rattei T."/>
            <person name="Meckenstock R.U."/>
        </authorList>
    </citation>
    <scope>NUCLEOTIDE SEQUENCE</scope>
</reference>
<evidence type="ECO:0000259" key="1">
    <source>
        <dbReference type="Pfam" id="PF01797"/>
    </source>
</evidence>
<name>E1YJV0_9BACT</name>
<dbReference type="InterPro" id="IPR036515">
    <property type="entry name" value="Transposase_17_sf"/>
</dbReference>
<dbReference type="GO" id="GO:0006313">
    <property type="term" value="P:DNA transposition"/>
    <property type="evidence" value="ECO:0007669"/>
    <property type="project" value="InterPro"/>
</dbReference>
<feature type="domain" description="Transposase IS200-like" evidence="1">
    <location>
        <begin position="15"/>
        <end position="76"/>
    </location>
</feature>
<proteinExistence type="predicted"/>
<dbReference type="AlphaFoldDB" id="E1YJV0"/>
<dbReference type="SUPFAM" id="SSF143422">
    <property type="entry name" value="Transposase IS200-like"/>
    <property type="match status" value="1"/>
</dbReference>
<protein>
    <recommendedName>
        <fullName evidence="1">Transposase IS200-like domain-containing protein</fullName>
    </recommendedName>
</protein>
<dbReference type="GO" id="GO:0004803">
    <property type="term" value="F:transposase activity"/>
    <property type="evidence" value="ECO:0007669"/>
    <property type="project" value="InterPro"/>
</dbReference>
<dbReference type="Gene3D" id="3.30.70.1290">
    <property type="entry name" value="Transposase IS200-like"/>
    <property type="match status" value="1"/>
</dbReference>
<accession>E1YJV0</accession>
<dbReference type="EMBL" id="FR695877">
    <property type="protein sequence ID" value="CBX31554.1"/>
    <property type="molecule type" value="Genomic_DNA"/>
</dbReference>
<organism evidence="2">
    <name type="scientific">uncultured Desulfobacterium sp</name>
    <dbReference type="NCBI Taxonomy" id="201089"/>
    <lineage>
        <taxon>Bacteria</taxon>
        <taxon>Pseudomonadati</taxon>
        <taxon>Thermodesulfobacteriota</taxon>
        <taxon>Desulfobacteria</taxon>
        <taxon>Desulfobacterales</taxon>
        <taxon>Desulfobacteriaceae</taxon>
        <taxon>Desulfobacterium</taxon>
        <taxon>environmental samples</taxon>
    </lineage>
</organism>
<dbReference type="SUPFAM" id="SSF88723">
    <property type="entry name" value="PIN domain-like"/>
    <property type="match status" value="1"/>
</dbReference>
<evidence type="ECO:0000313" key="2">
    <source>
        <dbReference type="EMBL" id="CBX31554.1"/>
    </source>
</evidence>
<dbReference type="InterPro" id="IPR029060">
    <property type="entry name" value="PIN-like_dom_sf"/>
</dbReference>
<sequence length="145" mass="16524">MPRIARMVVPDQKTVYHVMSRTALDGYPFSDIEKDRLVDIIKHLSRIYFADVLGYCIMGNHFHLLIQMYPETTISDEEGEEKGQANYALFSLGFGLADSAHIAFAEAGKAKFITCDDKLMKKCRKHTINTWCGNPVQFCAEEDLR</sequence>